<reference evidence="8 9" key="1">
    <citation type="journal article" date="2000" name="Nature">
        <title>The genome sequence of the thermoacidophilic scavenger Thermoplasma acidophilum.</title>
        <authorList>
            <person name="Ruepp A."/>
            <person name="Graml W."/>
            <person name="Santos-Martinez M.L."/>
            <person name="Koretke K.K."/>
            <person name="Volker C."/>
            <person name="Mewes H.W."/>
            <person name="Frishman D."/>
            <person name="Stocker S."/>
            <person name="Lupas A.N."/>
            <person name="Baumeister W."/>
        </authorList>
    </citation>
    <scope>NUCLEOTIDE SEQUENCE [LARGE SCALE GENOMIC DNA]</scope>
    <source>
        <strain evidence="9">ATCC 25905 / DSM 1728 / JCM 9062 / NBRC 15155 / AMRC-C165</strain>
    </source>
</reference>
<evidence type="ECO:0000256" key="2">
    <source>
        <dbReference type="ARBA" id="ARBA00022475"/>
    </source>
</evidence>
<dbReference type="InParanoid" id="Q9HJR4"/>
<dbReference type="PANTHER" id="PTHR35402">
    <property type="entry name" value="INTEGRAL MEMBRANE PROTEIN-RELATED"/>
    <property type="match status" value="1"/>
</dbReference>
<dbReference type="HOGENOM" id="CLU_1163849_0_0_2"/>
<keyword evidence="3 6" id="KW-0812">Transmembrane</keyword>
<keyword evidence="5 6" id="KW-0472">Membrane</keyword>
<evidence type="ECO:0000259" key="7">
    <source>
        <dbReference type="Pfam" id="PF00482"/>
    </source>
</evidence>
<gene>
    <name evidence="8" type="ordered locus">Ta0903</name>
</gene>
<organism evidence="8 9">
    <name type="scientific">Thermoplasma acidophilum (strain ATCC 25905 / DSM 1728 / JCM 9062 / NBRC 15155 / AMRC-C165)</name>
    <dbReference type="NCBI Taxonomy" id="273075"/>
    <lineage>
        <taxon>Archaea</taxon>
        <taxon>Methanobacteriati</taxon>
        <taxon>Thermoplasmatota</taxon>
        <taxon>Thermoplasmata</taxon>
        <taxon>Thermoplasmatales</taxon>
        <taxon>Thermoplasmataceae</taxon>
        <taxon>Thermoplasma</taxon>
    </lineage>
</organism>
<evidence type="ECO:0000256" key="5">
    <source>
        <dbReference type="ARBA" id="ARBA00023136"/>
    </source>
</evidence>
<comment type="subcellular location">
    <subcellularLocation>
        <location evidence="1">Cell membrane</location>
        <topology evidence="1">Multi-pass membrane protein</topology>
    </subcellularLocation>
</comment>
<accession>Q9HJR4</accession>
<sequence length="238" mass="25938">MIAMVGLIIGGVFKNFVLIGIFLVSAVLVFIGSGYTEKAKTAEIKNLQVPSLVRDLSGYSSYGLSLYSVLRMIKNEDLGPIKEEVDKAMAMMKNGNTIEEVSQYLQKNSSPDLALVSAVLKNADNTGRAGETLQFLSTYMNERSTNHKNVTQTSENYVGLVIGSFLIFVLVMVVVDFYFLKSNGHAMVLLSSVIMMVQSYVTGFYLGLVRYDSLISGTFYAGILSLITGFLLVVAGSL</sequence>
<feature type="transmembrane region" description="Helical" evidence="6">
    <location>
        <begin position="12"/>
        <end position="36"/>
    </location>
</feature>
<evidence type="ECO:0000256" key="6">
    <source>
        <dbReference type="SAM" id="Phobius"/>
    </source>
</evidence>
<feature type="transmembrane region" description="Helical" evidence="6">
    <location>
        <begin position="186"/>
        <end position="206"/>
    </location>
</feature>
<evidence type="ECO:0000313" key="9">
    <source>
        <dbReference type="Proteomes" id="UP000001024"/>
    </source>
</evidence>
<dbReference type="InterPro" id="IPR018076">
    <property type="entry name" value="T2SS_GspF_dom"/>
</dbReference>
<dbReference type="PANTHER" id="PTHR35402:SF1">
    <property type="entry name" value="TYPE II SECRETION SYSTEM PROTEIN GSPF DOMAIN-CONTAINING PROTEIN"/>
    <property type="match status" value="1"/>
</dbReference>
<dbReference type="Gene3D" id="1.20.81.30">
    <property type="entry name" value="Type II secretion system (T2SS), domain F"/>
    <property type="match status" value="1"/>
</dbReference>
<dbReference type="EnsemblBacteria" id="CAC12032">
    <property type="protein sequence ID" value="CAC12032"/>
    <property type="gene ID" value="CAC12032"/>
</dbReference>
<dbReference type="InterPro" id="IPR042094">
    <property type="entry name" value="T2SS_GspF_sf"/>
</dbReference>
<dbReference type="KEGG" id="tac:Ta0903"/>
<dbReference type="PaxDb" id="273075-Ta0903"/>
<dbReference type="Proteomes" id="UP000001024">
    <property type="component" value="Chromosome"/>
</dbReference>
<feature type="transmembrane region" description="Helical" evidence="6">
    <location>
        <begin position="157"/>
        <end position="180"/>
    </location>
</feature>
<dbReference type="InterPro" id="IPR056569">
    <property type="entry name" value="ArlJ-like"/>
</dbReference>
<evidence type="ECO:0000256" key="1">
    <source>
        <dbReference type="ARBA" id="ARBA00004651"/>
    </source>
</evidence>
<dbReference type="DNASU" id="1456439"/>
<dbReference type="eggNOG" id="arCOG01811">
    <property type="taxonomic scope" value="Archaea"/>
</dbReference>
<feature type="transmembrane region" description="Helical" evidence="6">
    <location>
        <begin position="218"/>
        <end position="237"/>
    </location>
</feature>
<keyword evidence="2" id="KW-1003">Cell membrane</keyword>
<evidence type="ECO:0000313" key="8">
    <source>
        <dbReference type="EMBL" id="CAC12032.1"/>
    </source>
</evidence>
<keyword evidence="4 6" id="KW-1133">Transmembrane helix</keyword>
<feature type="domain" description="Type II secretion system protein GspF" evidence="7">
    <location>
        <begin position="53"/>
        <end position="174"/>
    </location>
</feature>
<evidence type="ECO:0000256" key="4">
    <source>
        <dbReference type="ARBA" id="ARBA00022989"/>
    </source>
</evidence>
<dbReference type="EMBL" id="AL445065">
    <property type="protein sequence ID" value="CAC12032.1"/>
    <property type="molecule type" value="Genomic_DNA"/>
</dbReference>
<dbReference type="AlphaFoldDB" id="Q9HJR4"/>
<protein>
    <submittedName>
        <fullName evidence="8">Hypothetical membrane protein</fullName>
    </submittedName>
</protein>
<dbReference type="GO" id="GO:0005886">
    <property type="term" value="C:plasma membrane"/>
    <property type="evidence" value="ECO:0007669"/>
    <property type="project" value="UniProtKB-SubCell"/>
</dbReference>
<dbReference type="STRING" id="273075.gene:9572118"/>
<proteinExistence type="predicted"/>
<dbReference type="Pfam" id="PF00482">
    <property type="entry name" value="T2SSF"/>
    <property type="match status" value="1"/>
</dbReference>
<keyword evidence="9" id="KW-1185">Reference proteome</keyword>
<name>Q9HJR4_THEAC</name>
<evidence type="ECO:0000256" key="3">
    <source>
        <dbReference type="ARBA" id="ARBA00022692"/>
    </source>
</evidence>